<dbReference type="AlphaFoldDB" id="A0A5J4YU16"/>
<evidence type="ECO:0000313" key="3">
    <source>
        <dbReference type="Proteomes" id="UP000324585"/>
    </source>
</evidence>
<accession>A0A5J4YU16</accession>
<comment type="caution">
    <text evidence="2">The sequence shown here is derived from an EMBL/GenBank/DDBJ whole genome shotgun (WGS) entry which is preliminary data.</text>
</comment>
<proteinExistence type="predicted"/>
<keyword evidence="1" id="KW-0812">Transmembrane</keyword>
<feature type="transmembrane region" description="Helical" evidence="1">
    <location>
        <begin position="28"/>
        <end position="49"/>
    </location>
</feature>
<keyword evidence="1" id="KW-0472">Membrane</keyword>
<keyword evidence="3" id="KW-1185">Reference proteome</keyword>
<name>A0A5J4YU16_PORPP</name>
<organism evidence="2 3">
    <name type="scientific">Porphyridium purpureum</name>
    <name type="common">Red alga</name>
    <name type="synonym">Porphyridium cruentum</name>
    <dbReference type="NCBI Taxonomy" id="35688"/>
    <lineage>
        <taxon>Eukaryota</taxon>
        <taxon>Rhodophyta</taxon>
        <taxon>Bangiophyceae</taxon>
        <taxon>Porphyridiales</taxon>
        <taxon>Porphyridiaceae</taxon>
        <taxon>Porphyridium</taxon>
    </lineage>
</organism>
<sequence length="348" mass="37834">MTSKQEFQVVASDLELNTADAPDRKIKWAVATSLLACAMLGVVVFMSSATTTRQPNVNVYGKMLPNNGILRADIYYDCDTTSYCSTAGAQCETTTTGLAVMRTLDAQVLSKCEFTKIAEDLSTPSTFLALAPKLEGYSWACKDLILQSCYDGMPGGCPYLELCGEAEENNILDVLTAASEFKPSDLNALEDYKQVWTALAEPQCSIALNCAGVVYDSSTCSKKTKSKFARRLIGKAMAKVNMDASTASKMADLISCMSCDINVGGQDYVRLDKEFQSDLGMMFGLEFDRKLPLAKTRSFKGVEDLKATIDPAWAEPAVCHPLCTTFLKGQLGIFTHVYQSCCAVAPYD</sequence>
<evidence type="ECO:0000256" key="1">
    <source>
        <dbReference type="SAM" id="Phobius"/>
    </source>
</evidence>
<dbReference type="EMBL" id="VRMN01000004">
    <property type="protein sequence ID" value="KAA8494678.1"/>
    <property type="molecule type" value="Genomic_DNA"/>
</dbReference>
<dbReference type="Proteomes" id="UP000324585">
    <property type="component" value="Unassembled WGS sequence"/>
</dbReference>
<evidence type="ECO:0000313" key="2">
    <source>
        <dbReference type="EMBL" id="KAA8494678.1"/>
    </source>
</evidence>
<gene>
    <name evidence="2" type="ORF">FVE85_2919</name>
</gene>
<protein>
    <submittedName>
        <fullName evidence="2">Uncharacterized protein</fullName>
    </submittedName>
</protein>
<keyword evidence="1" id="KW-1133">Transmembrane helix</keyword>
<reference evidence="3" key="1">
    <citation type="journal article" date="2019" name="Nat. Commun.">
        <title>Expansion of phycobilisome linker gene families in mesophilic red algae.</title>
        <authorList>
            <person name="Lee J."/>
            <person name="Kim D."/>
            <person name="Bhattacharya D."/>
            <person name="Yoon H.S."/>
        </authorList>
    </citation>
    <scope>NUCLEOTIDE SEQUENCE [LARGE SCALE GENOMIC DNA]</scope>
    <source>
        <strain evidence="3">CCMP 1328</strain>
    </source>
</reference>